<dbReference type="EMBL" id="JAXAVX010000014">
    <property type="protein sequence ID" value="MDX8153427.1"/>
    <property type="molecule type" value="Genomic_DNA"/>
</dbReference>
<keyword evidence="4" id="KW-1185">Reference proteome</keyword>
<evidence type="ECO:0000313" key="4">
    <source>
        <dbReference type="Proteomes" id="UP001277761"/>
    </source>
</evidence>
<gene>
    <name evidence="3" type="ORF">SK069_17650</name>
</gene>
<protein>
    <submittedName>
        <fullName evidence="3">Uncharacterized protein</fullName>
    </submittedName>
</protein>
<evidence type="ECO:0000256" key="2">
    <source>
        <dbReference type="SAM" id="SignalP"/>
    </source>
</evidence>
<reference evidence="3 4" key="1">
    <citation type="submission" date="2023-11" db="EMBL/GenBank/DDBJ databases">
        <authorList>
            <person name="Xu M."/>
            <person name="Jiang T."/>
        </authorList>
    </citation>
    <scope>NUCLEOTIDE SEQUENCE [LARGE SCALE GENOMIC DNA]</scope>
    <source>
        <strain evidence="3 4">SD</strain>
    </source>
</reference>
<keyword evidence="1" id="KW-0472">Membrane</keyword>
<name>A0ABU4VNJ6_9ACTN</name>
<dbReference type="Proteomes" id="UP001277761">
    <property type="component" value="Unassembled WGS sequence"/>
</dbReference>
<evidence type="ECO:0000313" key="3">
    <source>
        <dbReference type="EMBL" id="MDX8153427.1"/>
    </source>
</evidence>
<keyword evidence="1" id="KW-0812">Transmembrane</keyword>
<organism evidence="3 4">
    <name type="scientific">Patulibacter brassicae</name>
    <dbReference type="NCBI Taxonomy" id="1705717"/>
    <lineage>
        <taxon>Bacteria</taxon>
        <taxon>Bacillati</taxon>
        <taxon>Actinomycetota</taxon>
        <taxon>Thermoleophilia</taxon>
        <taxon>Solirubrobacterales</taxon>
        <taxon>Patulibacteraceae</taxon>
        <taxon>Patulibacter</taxon>
    </lineage>
</organism>
<sequence>MRLRRLTLLVSTLVATLTVSVGTAMAGIDSGQGTIGENNDLQVTLFGFAVIVGIPAFALVMSLLQWRLDKRKYAKLAAKKARQSTRDERLGW</sequence>
<evidence type="ECO:0000256" key="1">
    <source>
        <dbReference type="SAM" id="Phobius"/>
    </source>
</evidence>
<proteinExistence type="predicted"/>
<keyword evidence="1" id="KW-1133">Transmembrane helix</keyword>
<keyword evidence="2" id="KW-0732">Signal</keyword>
<comment type="caution">
    <text evidence="3">The sequence shown here is derived from an EMBL/GenBank/DDBJ whole genome shotgun (WGS) entry which is preliminary data.</text>
</comment>
<feature type="signal peptide" evidence="2">
    <location>
        <begin position="1"/>
        <end position="26"/>
    </location>
</feature>
<feature type="transmembrane region" description="Helical" evidence="1">
    <location>
        <begin position="42"/>
        <end position="64"/>
    </location>
</feature>
<feature type="chain" id="PRO_5045568235" evidence="2">
    <location>
        <begin position="27"/>
        <end position="92"/>
    </location>
</feature>
<dbReference type="RefSeq" id="WP_319955578.1">
    <property type="nucleotide sequence ID" value="NZ_JAXAVX010000014.1"/>
</dbReference>
<accession>A0ABU4VNJ6</accession>